<dbReference type="InterPro" id="IPR006076">
    <property type="entry name" value="FAD-dep_OxRdtase"/>
</dbReference>
<comment type="similarity">
    <text evidence="10">Belongs to the SoxB family.</text>
</comment>
<evidence type="ECO:0000256" key="8">
    <source>
        <dbReference type="ARBA" id="ARBA00022827"/>
    </source>
</evidence>
<dbReference type="KEGG" id="ppru:FDP22_15740"/>
<evidence type="ECO:0000256" key="3">
    <source>
        <dbReference type="ARBA" id="ARBA00004496"/>
    </source>
</evidence>
<feature type="domain" description="Rhodanese" evidence="17">
    <location>
        <begin position="35"/>
        <end position="79"/>
    </location>
</feature>
<protein>
    <recommendedName>
        <fullName evidence="12">Sarcosine oxidase subunit beta</fullName>
        <ecNumber evidence="11">1.5.3.24</ecNumber>
    </recommendedName>
    <alternativeName>
        <fullName evidence="13">Sarcosine oxidase (5,10-methylenetetrahydrofolate-forming) subunit beta</fullName>
    </alternativeName>
    <alternativeName>
        <fullName evidence="14">Tetrameric sarcosine oxidase subunit beta</fullName>
    </alternativeName>
</protein>
<accession>A0A5B8G080</accession>
<comment type="catalytic activity">
    <reaction evidence="16">
        <text>sarcosine + (6S)-5,6,7,8-tetrahydrofolate + O2 = (6R)-5,10-methylene-5,6,7,8-tetrahydrofolate + glycine + H2O2</text>
        <dbReference type="Rhea" id="RHEA:70455"/>
        <dbReference type="ChEBI" id="CHEBI:15379"/>
        <dbReference type="ChEBI" id="CHEBI:15636"/>
        <dbReference type="ChEBI" id="CHEBI:16240"/>
        <dbReference type="ChEBI" id="CHEBI:57305"/>
        <dbReference type="ChEBI" id="CHEBI:57433"/>
        <dbReference type="ChEBI" id="CHEBI:57453"/>
        <dbReference type="EC" id="1.5.3.24"/>
    </reaction>
</comment>
<dbReference type="Pfam" id="PF01266">
    <property type="entry name" value="DAO"/>
    <property type="match status" value="1"/>
</dbReference>
<evidence type="ECO:0000256" key="7">
    <source>
        <dbReference type="ARBA" id="ARBA00022741"/>
    </source>
</evidence>
<sequence length="415" mass="44839">MRRYSVFSIAREAMRYHQGWERAWRSPEPKAEYDVIVVGAGGHGLATAYYLAKNHGVKNVAVLEKGWLGGGNTGRNTTIIRSNYLQDPSVAIFEKARSLYEDLSQQLNFNIMFSPRGVLMLAQTEHELRAYRRAEHANRLQGIETEMVSTARVKELCPILETGGPRYPVLGGLWQARGGTARHDAVAWGYARAASDLGVDIIQQCEVTGIDTAGGKVRGVQTSRGAIRCKKLAIVVAGHSGVLAEMAGFRLPVESVALQALVSEPIKPVIDIVVMANTVHGYMSQSDKGELVIGGGADGFNNYTQRGSFQHIEETVSALVETFPIISRLKMLRQWGGIVDMTGDRSPIIGRTPVDGIFVNCGWGTGGFKAIPGSGWAMAETVAKGTPDALAGPFGLDRFVEGRMIDESVAAAVAH</sequence>
<evidence type="ECO:0000256" key="10">
    <source>
        <dbReference type="ARBA" id="ARBA00043973"/>
    </source>
</evidence>
<keyword evidence="19" id="KW-1185">Reference proteome</keyword>
<dbReference type="PROSITE" id="PS50206">
    <property type="entry name" value="RHODANESE_3"/>
    <property type="match status" value="1"/>
</dbReference>
<comment type="cofactor">
    <cofactor evidence="2">
        <name>FAD</name>
        <dbReference type="ChEBI" id="CHEBI:57692"/>
    </cofactor>
</comment>
<proteinExistence type="inferred from homology"/>
<dbReference type="PANTHER" id="PTHR13847">
    <property type="entry name" value="SARCOSINE DEHYDROGENASE-RELATED"/>
    <property type="match status" value="1"/>
</dbReference>
<dbReference type="Gene3D" id="3.50.50.60">
    <property type="entry name" value="FAD/NAD(P)-binding domain"/>
    <property type="match status" value="1"/>
</dbReference>
<dbReference type="EC" id="1.5.3.24" evidence="11"/>
<dbReference type="NCBIfam" id="TIGR01373">
    <property type="entry name" value="soxB"/>
    <property type="match status" value="1"/>
</dbReference>
<dbReference type="GO" id="GO:0008115">
    <property type="term" value="F:sarcosine oxidase activity"/>
    <property type="evidence" value="ECO:0007669"/>
    <property type="project" value="InterPro"/>
</dbReference>
<comment type="cofactor">
    <cofactor evidence="1">
        <name>FMN</name>
        <dbReference type="ChEBI" id="CHEBI:58210"/>
    </cofactor>
</comment>
<dbReference type="GO" id="GO:0000166">
    <property type="term" value="F:nucleotide binding"/>
    <property type="evidence" value="ECO:0007669"/>
    <property type="project" value="UniProtKB-KW"/>
</dbReference>
<dbReference type="PANTHER" id="PTHR13847:SF287">
    <property type="entry name" value="FAD-DEPENDENT OXIDOREDUCTASE DOMAIN-CONTAINING PROTEIN 1"/>
    <property type="match status" value="1"/>
</dbReference>
<evidence type="ECO:0000256" key="12">
    <source>
        <dbReference type="ARBA" id="ARBA00044150"/>
    </source>
</evidence>
<dbReference type="GO" id="GO:0046653">
    <property type="term" value="P:tetrahydrofolate metabolic process"/>
    <property type="evidence" value="ECO:0007669"/>
    <property type="project" value="InterPro"/>
</dbReference>
<keyword evidence="7" id="KW-0547">Nucleotide-binding</keyword>
<evidence type="ECO:0000256" key="6">
    <source>
        <dbReference type="ARBA" id="ARBA00022643"/>
    </source>
</evidence>
<evidence type="ECO:0000259" key="17">
    <source>
        <dbReference type="PROSITE" id="PS50206"/>
    </source>
</evidence>
<dbReference type="EMBL" id="CP040818">
    <property type="protein sequence ID" value="QDL93110.1"/>
    <property type="molecule type" value="Genomic_DNA"/>
</dbReference>
<evidence type="ECO:0000256" key="1">
    <source>
        <dbReference type="ARBA" id="ARBA00001917"/>
    </source>
</evidence>
<dbReference type="RefSeq" id="WP_138575111.1">
    <property type="nucleotide sequence ID" value="NZ_CP040818.1"/>
</dbReference>
<dbReference type="InterPro" id="IPR006278">
    <property type="entry name" value="SoxB"/>
</dbReference>
<keyword evidence="9" id="KW-0560">Oxidoreductase</keyword>
<evidence type="ECO:0000256" key="15">
    <source>
        <dbReference type="ARBA" id="ARBA00047316"/>
    </source>
</evidence>
<evidence type="ECO:0000256" key="9">
    <source>
        <dbReference type="ARBA" id="ARBA00023002"/>
    </source>
</evidence>
<evidence type="ECO:0000256" key="4">
    <source>
        <dbReference type="ARBA" id="ARBA00022490"/>
    </source>
</evidence>
<dbReference type="AlphaFoldDB" id="A0A5B8G080"/>
<evidence type="ECO:0000256" key="13">
    <source>
        <dbReference type="ARBA" id="ARBA00044216"/>
    </source>
</evidence>
<evidence type="ECO:0000313" key="18">
    <source>
        <dbReference type="EMBL" id="QDL93110.1"/>
    </source>
</evidence>
<gene>
    <name evidence="18" type="ORF">FDP22_15740</name>
</gene>
<comment type="subcellular location">
    <subcellularLocation>
        <location evidence="3">Cytoplasm</location>
    </subcellularLocation>
</comment>
<dbReference type="Gene3D" id="3.30.9.10">
    <property type="entry name" value="D-Amino Acid Oxidase, subunit A, domain 2"/>
    <property type="match status" value="1"/>
</dbReference>
<evidence type="ECO:0000256" key="16">
    <source>
        <dbReference type="ARBA" id="ARBA00048917"/>
    </source>
</evidence>
<keyword evidence="5" id="KW-0285">Flavoprotein</keyword>
<keyword evidence="6" id="KW-0288">FMN</keyword>
<dbReference type="InterPro" id="IPR001763">
    <property type="entry name" value="Rhodanese-like_dom"/>
</dbReference>
<keyword evidence="4" id="KW-0963">Cytoplasm</keyword>
<evidence type="ECO:0000256" key="5">
    <source>
        <dbReference type="ARBA" id="ARBA00022630"/>
    </source>
</evidence>
<reference evidence="18 19" key="1">
    <citation type="submission" date="2019-06" db="EMBL/GenBank/DDBJ databases">
        <title>Genome sequence of Rhodobacteraceae bacterium D4M1.</title>
        <authorList>
            <person name="Cao J."/>
        </authorList>
    </citation>
    <scope>NUCLEOTIDE SEQUENCE [LARGE SCALE GENOMIC DNA]</scope>
    <source>
        <strain evidence="18 19">D4M1</strain>
    </source>
</reference>
<comment type="catalytic activity">
    <reaction evidence="15">
        <text>sarcosine + O2 + H2O = formaldehyde + glycine + H2O2</text>
        <dbReference type="Rhea" id="RHEA:13313"/>
        <dbReference type="ChEBI" id="CHEBI:15377"/>
        <dbReference type="ChEBI" id="CHEBI:15379"/>
        <dbReference type="ChEBI" id="CHEBI:16240"/>
        <dbReference type="ChEBI" id="CHEBI:16842"/>
        <dbReference type="ChEBI" id="CHEBI:57305"/>
        <dbReference type="ChEBI" id="CHEBI:57433"/>
    </reaction>
</comment>
<dbReference type="Proteomes" id="UP000305888">
    <property type="component" value="Chromosome"/>
</dbReference>
<evidence type="ECO:0000256" key="11">
    <source>
        <dbReference type="ARBA" id="ARBA00044044"/>
    </source>
</evidence>
<dbReference type="InterPro" id="IPR036188">
    <property type="entry name" value="FAD/NAD-bd_sf"/>
</dbReference>
<dbReference type="SUPFAM" id="SSF51905">
    <property type="entry name" value="FAD/NAD(P)-binding domain"/>
    <property type="match status" value="1"/>
</dbReference>
<dbReference type="OrthoDB" id="9815989at2"/>
<evidence type="ECO:0000256" key="2">
    <source>
        <dbReference type="ARBA" id="ARBA00001974"/>
    </source>
</evidence>
<evidence type="ECO:0000256" key="14">
    <source>
        <dbReference type="ARBA" id="ARBA00044295"/>
    </source>
</evidence>
<evidence type="ECO:0000313" key="19">
    <source>
        <dbReference type="Proteomes" id="UP000305888"/>
    </source>
</evidence>
<keyword evidence="8" id="KW-0274">FAD</keyword>
<organism evidence="18 19">
    <name type="scientific">Paroceanicella profunda</name>
    <dbReference type="NCBI Taxonomy" id="2579971"/>
    <lineage>
        <taxon>Bacteria</taxon>
        <taxon>Pseudomonadati</taxon>
        <taxon>Pseudomonadota</taxon>
        <taxon>Alphaproteobacteria</taxon>
        <taxon>Rhodobacterales</taxon>
        <taxon>Paracoccaceae</taxon>
        <taxon>Paroceanicella</taxon>
    </lineage>
</organism>
<name>A0A5B8G080_9RHOB</name>
<dbReference type="GO" id="GO:0005737">
    <property type="term" value="C:cytoplasm"/>
    <property type="evidence" value="ECO:0007669"/>
    <property type="project" value="UniProtKB-SubCell"/>
</dbReference>